<dbReference type="RefSeq" id="WP_139222837.1">
    <property type="nucleotide sequence ID" value="NZ_FONX01000009.1"/>
</dbReference>
<evidence type="ECO:0000313" key="3">
    <source>
        <dbReference type="Proteomes" id="UP000199119"/>
    </source>
</evidence>
<dbReference type="STRING" id="1177982.SAMN04489711_10980"/>
<dbReference type="Proteomes" id="UP000199119">
    <property type="component" value="Unassembled WGS sequence"/>
</dbReference>
<proteinExistence type="predicted"/>
<feature type="region of interest" description="Disordered" evidence="1">
    <location>
        <begin position="253"/>
        <end position="282"/>
    </location>
</feature>
<reference evidence="3" key="1">
    <citation type="submission" date="2016-10" db="EMBL/GenBank/DDBJ databases">
        <authorList>
            <person name="Varghese N."/>
            <person name="Submissions S."/>
        </authorList>
    </citation>
    <scope>NUCLEOTIDE SEQUENCE [LARGE SCALE GENOMIC DNA]</scope>
    <source>
        <strain evidence="3">DSM 27981</strain>
    </source>
</reference>
<dbReference type="NCBIfam" id="NF033429">
    <property type="entry name" value="ImuA_translesion"/>
    <property type="match status" value="1"/>
</dbReference>
<dbReference type="InterPro" id="IPR047610">
    <property type="entry name" value="ImuA_translesion"/>
</dbReference>
<dbReference type="SUPFAM" id="SSF52540">
    <property type="entry name" value="P-loop containing nucleoside triphosphate hydrolases"/>
    <property type="match status" value="1"/>
</dbReference>
<sequence>MSIPAPLHAVTAAALRQPGRGVPEVPGVWQGGSWGAAAPQRVRPTGHASLDAQLPGGGWPLGAMAELLLPAQAAQAWPLVLPGLALAVAQGEPGRVVLVAPPHEPFAPALQAAGLPAQRLCVVLPGTCQAAEASWASEQALRCRDVLAVLAWLPQARPEMLRRLQLAAAQQGRWLWVLRPEALRAQASPAPLRLWAQRAGADLLRVQVIKRRGPPLLEPVLLPLRPPALPAVLEAQARRQQQAREDAGRLLQARRPPVAAAPSSPLPSGLLHALGRTAPVRG</sequence>
<dbReference type="InterPro" id="IPR027417">
    <property type="entry name" value="P-loop_NTPase"/>
</dbReference>
<dbReference type="EMBL" id="FONX01000009">
    <property type="protein sequence ID" value="SFE99404.1"/>
    <property type="molecule type" value="Genomic_DNA"/>
</dbReference>
<evidence type="ECO:0000256" key="1">
    <source>
        <dbReference type="SAM" id="MobiDB-lite"/>
    </source>
</evidence>
<dbReference type="Gene3D" id="3.40.50.300">
    <property type="entry name" value="P-loop containing nucleotide triphosphate hydrolases"/>
    <property type="match status" value="1"/>
</dbReference>
<name>A0A1I2F1X2_9BURK</name>
<accession>A0A1I2F1X2</accession>
<protein>
    <submittedName>
        <fullName evidence="2">Protein ImuA</fullName>
    </submittedName>
</protein>
<dbReference type="AlphaFoldDB" id="A0A1I2F1X2"/>
<feature type="compositionally biased region" description="Low complexity" evidence="1">
    <location>
        <begin position="253"/>
        <end position="274"/>
    </location>
</feature>
<keyword evidence="3" id="KW-1185">Reference proteome</keyword>
<organism evidence="2 3">
    <name type="scientific">Paracidovorax wautersii</name>
    <dbReference type="NCBI Taxonomy" id="1177982"/>
    <lineage>
        <taxon>Bacteria</taxon>
        <taxon>Pseudomonadati</taxon>
        <taxon>Pseudomonadota</taxon>
        <taxon>Betaproteobacteria</taxon>
        <taxon>Burkholderiales</taxon>
        <taxon>Comamonadaceae</taxon>
        <taxon>Paracidovorax</taxon>
    </lineage>
</organism>
<gene>
    <name evidence="2" type="ORF">SAMN04489711_10980</name>
</gene>
<dbReference type="OrthoDB" id="9811176at2"/>
<evidence type="ECO:0000313" key="2">
    <source>
        <dbReference type="EMBL" id="SFE99404.1"/>
    </source>
</evidence>